<feature type="region of interest" description="Disordered" evidence="1">
    <location>
        <begin position="430"/>
        <end position="539"/>
    </location>
</feature>
<dbReference type="OrthoDB" id="2563191at2759"/>
<keyword evidence="3" id="KW-1185">Reference proteome</keyword>
<dbReference type="GeneID" id="3257578"/>
<feature type="region of interest" description="Disordered" evidence="1">
    <location>
        <begin position="282"/>
        <end position="339"/>
    </location>
</feature>
<organism evidence="2 3">
    <name type="scientific">Cryptococcus deneoformans (strain JEC21 / ATCC MYA-565)</name>
    <name type="common">Cryptococcus neoformans var. neoformans serotype D</name>
    <dbReference type="NCBI Taxonomy" id="214684"/>
    <lineage>
        <taxon>Eukaryota</taxon>
        <taxon>Fungi</taxon>
        <taxon>Dikarya</taxon>
        <taxon>Basidiomycota</taxon>
        <taxon>Agaricomycotina</taxon>
        <taxon>Tremellomycetes</taxon>
        <taxon>Tremellales</taxon>
        <taxon>Cryptococcaceae</taxon>
        <taxon>Cryptococcus</taxon>
        <taxon>Cryptococcus neoformans species complex</taxon>
    </lineage>
</organism>
<dbReference type="Proteomes" id="UP000002149">
    <property type="component" value="Chromosome 5"/>
</dbReference>
<evidence type="ECO:0000313" key="2">
    <source>
        <dbReference type="EMBL" id="AAW43764.1"/>
    </source>
</evidence>
<dbReference type="STRING" id="214684.Q5KGC0"/>
<dbReference type="AlphaFoldDB" id="Q5KGC0"/>
<dbReference type="OMA" id="PTDDWVE"/>
<name>Q5KGC0_CRYD1</name>
<feature type="region of interest" description="Disordered" evidence="1">
    <location>
        <begin position="1"/>
        <end position="27"/>
    </location>
</feature>
<accession>Q5KGC0</accession>
<dbReference type="EMBL" id="AE017345">
    <property type="protein sequence ID" value="AAW43764.1"/>
    <property type="molecule type" value="Genomic_DNA"/>
</dbReference>
<dbReference type="KEGG" id="cne:CNE04160"/>
<evidence type="ECO:0000313" key="3">
    <source>
        <dbReference type="Proteomes" id="UP000002149"/>
    </source>
</evidence>
<reference evidence="2 3" key="1">
    <citation type="journal article" date="2005" name="Science">
        <title>The genome of the basidiomycetous yeast and human pathogen Cryptococcus neoformans.</title>
        <authorList>
            <person name="Loftus B.J."/>
            <person name="Fung E."/>
            <person name="Roncaglia P."/>
            <person name="Rowley D."/>
            <person name="Amedeo P."/>
            <person name="Bruno D."/>
            <person name="Vamathevan J."/>
            <person name="Miranda M."/>
            <person name="Anderson I.J."/>
            <person name="Fraser J.A."/>
            <person name="Allen J.E."/>
            <person name="Bosdet I.E."/>
            <person name="Brent M.R."/>
            <person name="Chiu R."/>
            <person name="Doering T.L."/>
            <person name="Donlin M.J."/>
            <person name="D'Souza C.A."/>
            <person name="Fox D.S."/>
            <person name="Grinberg V."/>
            <person name="Fu J."/>
            <person name="Fukushima M."/>
            <person name="Haas B.J."/>
            <person name="Huang J.C."/>
            <person name="Janbon G."/>
            <person name="Jones S.J."/>
            <person name="Koo H.L."/>
            <person name="Krzywinski M.I."/>
            <person name="Kwon-Chung J.K."/>
            <person name="Lengeler K.B."/>
            <person name="Maiti R."/>
            <person name="Marra M.A."/>
            <person name="Marra R.E."/>
            <person name="Mathewson C.A."/>
            <person name="Mitchell T.G."/>
            <person name="Pertea M."/>
            <person name="Riggs F.R."/>
            <person name="Salzberg S.L."/>
            <person name="Schein J.E."/>
            <person name="Shvartsbeyn A."/>
            <person name="Shin H."/>
            <person name="Shumway M."/>
            <person name="Specht C.A."/>
            <person name="Suh B.B."/>
            <person name="Tenney A."/>
            <person name="Utterback T.R."/>
            <person name="Wickes B.L."/>
            <person name="Wortman J.R."/>
            <person name="Wye N.H."/>
            <person name="Kronstad J.W."/>
            <person name="Lodge J.K."/>
            <person name="Heitman J."/>
            <person name="Davis R.W."/>
            <person name="Fraser C.M."/>
            <person name="Hyman R.W."/>
        </authorList>
    </citation>
    <scope>NUCLEOTIDE SEQUENCE [LARGE SCALE GENOMIC DNA]</scope>
    <source>
        <strain evidence="3">JEC21 / ATCC MYA-565</strain>
    </source>
</reference>
<feature type="region of interest" description="Disordered" evidence="1">
    <location>
        <begin position="675"/>
        <end position="782"/>
    </location>
</feature>
<gene>
    <name evidence="2" type="ordered locus">CNE04160</name>
</gene>
<dbReference type="RefSeq" id="XP_571071.1">
    <property type="nucleotide sequence ID" value="XM_571071.2"/>
</dbReference>
<protein>
    <submittedName>
        <fullName evidence="2">Expressed protein</fullName>
    </submittedName>
</protein>
<dbReference type="PaxDb" id="214684-Q5KGC0"/>
<feature type="compositionally biased region" description="Acidic residues" evidence="1">
    <location>
        <begin position="731"/>
        <end position="742"/>
    </location>
</feature>
<dbReference type="eggNOG" id="ENOG502SJE1">
    <property type="taxonomic scope" value="Eukaryota"/>
</dbReference>
<feature type="compositionally biased region" description="Low complexity" evidence="1">
    <location>
        <begin position="189"/>
        <end position="200"/>
    </location>
</feature>
<feature type="region of interest" description="Disordered" evidence="1">
    <location>
        <begin position="176"/>
        <end position="204"/>
    </location>
</feature>
<sequence>MPSTMSEQDTPKGTERPLTAYNPPLPSNSTPFSFACRCLNVKIDGRVSASDEQKVLSKGEGGTSAQGSVEVFLPIGSEGVKFADYVVYDQDIISSREDKSGSAIITEDSPEPSWRKCFICGTRCYRVKDKAQKDPAVEEEWVTVELNSGVVYGEKLSQALGQEGLPFTGLLFDPPSGQSNFGRPPTNPSPSSDPDSYLPSATPSIHYVPTPHDPFFLPPPFIPSNPHLKDLCDQAEEYLREAHGRLEDEVRHFISLKTLELRDMEEKVRGEVELLWDKYRNGPGKEEISRQRSASISRTRESSSRAPEPSSVFPPPRNPQSQKSFQATPPSPHATPNPIMQASIAPATSALPNGTSLLAHSLSQASFFPQPAINELGTDGEVPEEMRDEIDHTISEVARTYGKKGDSRAVAMSYIFSSFAENMGGATQVSRVNQEEAESPENTGEAPNKDSWIDQETDTARMARPTDQLDAVVEEDSADGATPRPKQTKPLRDDGKSGEKSKKGKEKAKVKFEEPEKPGKSSRSADGDKTPTNTSEEEDYVFDFELEDRPSEPAEIVPFSLPHSSAGSRNMLEANLSHTFAADLPSHRAAWRRIEQNGSMYEALRRERRSHPNDNLVDDSELSKFATSVPIAINPIRAGQASVPVALERKTSLTDRPGIVVPGLGPAMREKGVARSNSLGLGFPKGVQSSSARGRPSDQQRKTSRSASVSREREAVQSYAADPGAVFETLADGEGEEEEEVENTTVAGKGTIMEKGFVPPHVLARQEDSKKLPDVGWRSLAS</sequence>
<dbReference type="InParanoid" id="Q5KGC0"/>
<evidence type="ECO:0000256" key="1">
    <source>
        <dbReference type="SAM" id="MobiDB-lite"/>
    </source>
</evidence>
<dbReference type="VEuPathDB" id="FungiDB:CNE04160"/>
<proteinExistence type="predicted"/>
<feature type="compositionally biased region" description="Basic and acidic residues" evidence="1">
    <location>
        <begin position="490"/>
        <end position="529"/>
    </location>
</feature>
<dbReference type="HOGENOM" id="CLU_016262_0_0_1"/>
<feature type="compositionally biased region" description="Basic and acidic residues" evidence="1">
    <location>
        <begin position="764"/>
        <end position="773"/>
    </location>
</feature>
<feature type="compositionally biased region" description="Polar residues" evidence="1">
    <location>
        <begin position="319"/>
        <end position="328"/>
    </location>
</feature>